<name>A0A1H3GX48_9FLAO</name>
<organism evidence="1 2">
    <name type="scientific">Lutibacter oricola</name>
    <dbReference type="NCBI Taxonomy" id="762486"/>
    <lineage>
        <taxon>Bacteria</taxon>
        <taxon>Pseudomonadati</taxon>
        <taxon>Bacteroidota</taxon>
        <taxon>Flavobacteriia</taxon>
        <taxon>Flavobacteriales</taxon>
        <taxon>Flavobacteriaceae</taxon>
        <taxon>Lutibacter</taxon>
    </lineage>
</organism>
<evidence type="ECO:0000313" key="2">
    <source>
        <dbReference type="Proteomes" id="UP000199595"/>
    </source>
</evidence>
<dbReference type="Proteomes" id="UP000199595">
    <property type="component" value="Unassembled WGS sequence"/>
</dbReference>
<protein>
    <submittedName>
        <fullName evidence="1">Uncharacterized protein</fullName>
    </submittedName>
</protein>
<dbReference type="EMBL" id="FNNJ01000020">
    <property type="protein sequence ID" value="SDY07697.1"/>
    <property type="molecule type" value="Genomic_DNA"/>
</dbReference>
<proteinExistence type="predicted"/>
<reference evidence="1 2" key="1">
    <citation type="submission" date="2016-10" db="EMBL/GenBank/DDBJ databases">
        <authorList>
            <person name="de Groot N.N."/>
        </authorList>
    </citation>
    <scope>NUCLEOTIDE SEQUENCE [LARGE SCALE GENOMIC DNA]</scope>
    <source>
        <strain evidence="1 2">DSM 24956</strain>
    </source>
</reference>
<evidence type="ECO:0000313" key="1">
    <source>
        <dbReference type="EMBL" id="SDY07697.1"/>
    </source>
</evidence>
<dbReference type="AlphaFoldDB" id="A0A1H3GX48"/>
<dbReference type="STRING" id="762486.SAMN05444411_1203"/>
<sequence>MILFHLNCISQSIMDTVYIHFDNAELEMTKKSFKSFKSKKYPNENIKTSYIYKIAEKKHDNIIMTDSGYKFTHYLFGKFDLERGAKQPKIIVKNKSFLQSIKLLDYSFFKNTDYNAVCKTFESDNSWEQNVIIFIIDKKEIKNETITLREVRFSRPIKE</sequence>
<gene>
    <name evidence="1" type="ORF">SAMN05444411_1203</name>
</gene>
<accession>A0A1H3GX48</accession>
<keyword evidence="2" id="KW-1185">Reference proteome</keyword>